<accession>A0AAV3ZBE2</accession>
<feature type="region of interest" description="Disordered" evidence="1">
    <location>
        <begin position="102"/>
        <end position="127"/>
    </location>
</feature>
<proteinExistence type="predicted"/>
<comment type="caution">
    <text evidence="2">The sequence shown here is derived from an EMBL/GenBank/DDBJ whole genome shotgun (WGS) entry which is preliminary data.</text>
</comment>
<keyword evidence="3" id="KW-1185">Reference proteome</keyword>
<evidence type="ECO:0000256" key="1">
    <source>
        <dbReference type="SAM" id="MobiDB-lite"/>
    </source>
</evidence>
<feature type="compositionally biased region" description="Basic and acidic residues" evidence="1">
    <location>
        <begin position="139"/>
        <end position="170"/>
    </location>
</feature>
<protein>
    <submittedName>
        <fullName evidence="2">Uncharacterized protein</fullName>
    </submittedName>
</protein>
<evidence type="ECO:0000313" key="3">
    <source>
        <dbReference type="Proteomes" id="UP000735302"/>
    </source>
</evidence>
<feature type="compositionally biased region" description="Acidic residues" evidence="1">
    <location>
        <begin position="105"/>
        <end position="117"/>
    </location>
</feature>
<feature type="compositionally biased region" description="Basic and acidic residues" evidence="1">
    <location>
        <begin position="118"/>
        <end position="127"/>
    </location>
</feature>
<feature type="region of interest" description="Disordered" evidence="1">
    <location>
        <begin position="1"/>
        <end position="48"/>
    </location>
</feature>
<feature type="compositionally biased region" description="Basic residues" evidence="1">
    <location>
        <begin position="171"/>
        <end position="181"/>
    </location>
</feature>
<feature type="compositionally biased region" description="Polar residues" evidence="1">
    <location>
        <begin position="1"/>
        <end position="18"/>
    </location>
</feature>
<feature type="region of interest" description="Disordered" evidence="1">
    <location>
        <begin position="139"/>
        <end position="204"/>
    </location>
</feature>
<feature type="compositionally biased region" description="Basic and acidic residues" evidence="1">
    <location>
        <begin position="23"/>
        <end position="32"/>
    </location>
</feature>
<dbReference type="EMBL" id="BLXT01002115">
    <property type="protein sequence ID" value="GFN91268.1"/>
    <property type="molecule type" value="Genomic_DNA"/>
</dbReference>
<gene>
    <name evidence="2" type="ORF">PoB_001777400</name>
</gene>
<evidence type="ECO:0000313" key="2">
    <source>
        <dbReference type="EMBL" id="GFN91268.1"/>
    </source>
</evidence>
<dbReference type="AlphaFoldDB" id="A0AAV3ZBE2"/>
<name>A0AAV3ZBE2_9GAST</name>
<reference evidence="2 3" key="1">
    <citation type="journal article" date="2021" name="Elife">
        <title>Chloroplast acquisition without the gene transfer in kleptoplastic sea slugs, Plakobranchus ocellatus.</title>
        <authorList>
            <person name="Maeda T."/>
            <person name="Takahashi S."/>
            <person name="Yoshida T."/>
            <person name="Shimamura S."/>
            <person name="Takaki Y."/>
            <person name="Nagai Y."/>
            <person name="Toyoda A."/>
            <person name="Suzuki Y."/>
            <person name="Arimoto A."/>
            <person name="Ishii H."/>
            <person name="Satoh N."/>
            <person name="Nishiyama T."/>
            <person name="Hasebe M."/>
            <person name="Maruyama T."/>
            <person name="Minagawa J."/>
            <person name="Obokata J."/>
            <person name="Shigenobu S."/>
        </authorList>
    </citation>
    <scope>NUCLEOTIDE SEQUENCE [LARGE SCALE GENOMIC DNA]</scope>
</reference>
<sequence>MKANDALTNRQPVHNSVTGIAKRPIDLRREGRSSSASEDITPSRARANHFVTRHPQPLKERIEDRRLQMARSVILNSSLVATMVESQPNVFDAFKFAHKMHTEDSDAEPNELESDDEDHSHFDLQSVDEDRWRSLQKMKILENEAVERKKNEKKERAKEKKPQQHTEKRNNYWKRRGKRNRSMQGKRMQRERQELERMKMKLWR</sequence>
<dbReference type="Proteomes" id="UP000735302">
    <property type="component" value="Unassembled WGS sequence"/>
</dbReference>
<feature type="compositionally biased region" description="Basic and acidic residues" evidence="1">
    <location>
        <begin position="188"/>
        <end position="204"/>
    </location>
</feature>
<organism evidence="2 3">
    <name type="scientific">Plakobranchus ocellatus</name>
    <dbReference type="NCBI Taxonomy" id="259542"/>
    <lineage>
        <taxon>Eukaryota</taxon>
        <taxon>Metazoa</taxon>
        <taxon>Spiralia</taxon>
        <taxon>Lophotrochozoa</taxon>
        <taxon>Mollusca</taxon>
        <taxon>Gastropoda</taxon>
        <taxon>Heterobranchia</taxon>
        <taxon>Euthyneura</taxon>
        <taxon>Panpulmonata</taxon>
        <taxon>Sacoglossa</taxon>
        <taxon>Placobranchoidea</taxon>
        <taxon>Plakobranchidae</taxon>
        <taxon>Plakobranchus</taxon>
    </lineage>
</organism>